<organism evidence="2 3">
    <name type="scientific">Piptocephalis cylindrospora</name>
    <dbReference type="NCBI Taxonomy" id="1907219"/>
    <lineage>
        <taxon>Eukaryota</taxon>
        <taxon>Fungi</taxon>
        <taxon>Fungi incertae sedis</taxon>
        <taxon>Zoopagomycota</taxon>
        <taxon>Zoopagomycotina</taxon>
        <taxon>Zoopagomycetes</taxon>
        <taxon>Zoopagales</taxon>
        <taxon>Piptocephalidaceae</taxon>
        <taxon>Piptocephalis</taxon>
    </lineage>
</organism>
<feature type="region of interest" description="Disordered" evidence="1">
    <location>
        <begin position="1"/>
        <end position="100"/>
    </location>
</feature>
<feature type="compositionally biased region" description="Basic residues" evidence="1">
    <location>
        <begin position="15"/>
        <end position="24"/>
    </location>
</feature>
<gene>
    <name evidence="2" type="ORF">BJ684DRAFT_19213</name>
</gene>
<evidence type="ECO:0000256" key="1">
    <source>
        <dbReference type="SAM" id="MobiDB-lite"/>
    </source>
</evidence>
<proteinExistence type="predicted"/>
<keyword evidence="3" id="KW-1185">Reference proteome</keyword>
<feature type="compositionally biased region" description="Basic and acidic residues" evidence="1">
    <location>
        <begin position="51"/>
        <end position="76"/>
    </location>
</feature>
<feature type="compositionally biased region" description="Polar residues" evidence="1">
    <location>
        <begin position="166"/>
        <end position="180"/>
    </location>
</feature>
<dbReference type="AlphaFoldDB" id="A0A4V1IYF4"/>
<dbReference type="OrthoDB" id="10619949at2759"/>
<protein>
    <submittedName>
        <fullName evidence="2">Uncharacterized protein</fullName>
    </submittedName>
</protein>
<name>A0A4V1IYF4_9FUNG</name>
<evidence type="ECO:0000313" key="2">
    <source>
        <dbReference type="EMBL" id="RKP14369.1"/>
    </source>
</evidence>
<accession>A0A4V1IYF4</accession>
<reference evidence="3" key="1">
    <citation type="journal article" date="2018" name="Nat. Microbiol.">
        <title>Leveraging single-cell genomics to expand the fungal tree of life.</title>
        <authorList>
            <person name="Ahrendt S.R."/>
            <person name="Quandt C.A."/>
            <person name="Ciobanu D."/>
            <person name="Clum A."/>
            <person name="Salamov A."/>
            <person name="Andreopoulos B."/>
            <person name="Cheng J.F."/>
            <person name="Woyke T."/>
            <person name="Pelin A."/>
            <person name="Henrissat B."/>
            <person name="Reynolds N.K."/>
            <person name="Benny G.L."/>
            <person name="Smith M.E."/>
            <person name="James T.Y."/>
            <person name="Grigoriev I.V."/>
        </authorList>
    </citation>
    <scope>NUCLEOTIDE SEQUENCE [LARGE SCALE GENOMIC DNA]</scope>
</reference>
<dbReference type="EMBL" id="KZ987844">
    <property type="protein sequence ID" value="RKP14369.1"/>
    <property type="molecule type" value="Genomic_DNA"/>
</dbReference>
<feature type="compositionally biased region" description="Basic residues" evidence="1">
    <location>
        <begin position="33"/>
        <end position="50"/>
    </location>
</feature>
<feature type="region of interest" description="Disordered" evidence="1">
    <location>
        <begin position="166"/>
        <end position="213"/>
    </location>
</feature>
<dbReference type="Proteomes" id="UP000267251">
    <property type="component" value="Unassembled WGS sequence"/>
</dbReference>
<sequence length="295" mass="34029">MHNGKNALKQLGRTIRQKISRKKRREGEERPERKRKGRMPKWLKRLKVTSKKREARERPETKDRTMERERGERWRESAVTVVHPPTPPKKRRPDELGAGEGRRDGVAIWEEFATPDHPSWKAEPASNYNHEAAYKSNQFLDHDRGVRWQEHQPNKREALFVGAATTSNPVNGNVTRTGWSRYNPEGDRPQSRPTQRPVQPKNMDIVEGPTSQVHGIKTNGLTLTVEDLDPWEDLLLVPRPIMNLAWNMCYAYLQGVQILEWVLGSTVDYTLHLHTAEQIRHLLDPIPSPNPSPAA</sequence>
<evidence type="ECO:0000313" key="3">
    <source>
        <dbReference type="Proteomes" id="UP000267251"/>
    </source>
</evidence>